<feature type="compositionally biased region" description="Polar residues" evidence="1">
    <location>
        <begin position="762"/>
        <end position="772"/>
    </location>
</feature>
<dbReference type="InterPro" id="IPR056865">
    <property type="entry name" value="CCTL2_WNK"/>
</dbReference>
<feature type="compositionally biased region" description="Low complexity" evidence="1">
    <location>
        <begin position="898"/>
        <end position="912"/>
    </location>
</feature>
<feature type="compositionally biased region" description="Polar residues" evidence="1">
    <location>
        <begin position="355"/>
        <end position="368"/>
    </location>
</feature>
<dbReference type="PANTHER" id="PTHR13902">
    <property type="entry name" value="SERINE/THREONINE-PROTEIN KINASE WNK WITH NO LYSINE -RELATED"/>
    <property type="match status" value="1"/>
</dbReference>
<feature type="compositionally biased region" description="Gly residues" evidence="1">
    <location>
        <begin position="916"/>
        <end position="929"/>
    </location>
</feature>
<dbReference type="InterPro" id="IPR050588">
    <property type="entry name" value="WNK_Ser-Thr_kinase"/>
</dbReference>
<feature type="region of interest" description="Disordered" evidence="1">
    <location>
        <begin position="895"/>
        <end position="946"/>
    </location>
</feature>
<proteinExistence type="predicted"/>
<feature type="compositionally biased region" description="Pro residues" evidence="1">
    <location>
        <begin position="244"/>
        <end position="263"/>
    </location>
</feature>
<feature type="region of interest" description="Disordered" evidence="1">
    <location>
        <begin position="737"/>
        <end position="772"/>
    </location>
</feature>
<comment type="caution">
    <text evidence="3">The sequence shown here is derived from an EMBL/GenBank/DDBJ whole genome shotgun (WGS) entry which is preliminary data.</text>
</comment>
<sequence length="946" mass="100001">TTLHHVIPEPQQVPRHGQDPPSATPDAIKEGANGTDVGNGKTEKTQKSLPKRPSCARDRLDKSTKFQLTVLQVSNVGDNMVECQLETHNNKMVTFKFDVDGDDPEDIAIYMVSQIKAESEGIQHSSSVGRWRFFINQKIKSREADGQTDPPVQGPQPQPETDSEKLSQEMIHLTTSNSLEDIKQIPLDSSITIPTQPDQSAKPPNRLKSCSSSSSSSFCDDCLATDRNGISHQPVTLELRQVGQPPPPEVDPPPEGPGTPDPPLHALQLEGLVPAAVTASLQQLGAPAQSSPQGATQPFSVPESDSERPPKVDFADNRIKTLDEKLRTLLYQEHGGLPGATETPREHASVPGTESPHSASSSETTAVCSTGAPHPDPAAVTDLTTPLPQPAPSEPPESPEQVTHCSPHESASPIPTSTEAVKEEDATLASCLSTDPVEKQALQQLEKSISEPSDTGTQASQSQGGIAQHQTGAGDSRSTRAGSDPPQLDQGGSFSLFLDSQSPVQLQAGRFQVSTAVLHPEGAIPPVEEDACDGVAAIIADPKEGAASGPRELVLKEVVGHTFAGGVWDSGSDTMEGPLALPPNWYDDEVLPEAAGACELEDGQLGDGGGSNVQSANSQWLKDIRRGGAVSKQPSTESELSVPASYTDETGEWMCPGARLALEAGQRTHQLNAMLCNSPTSPMTSDDESEVEDEDLKRELGSLREKHIKEVVYLQAQQNQELQELYERLHVPKESCEGSLPAYSPLGRRQRSAKSKLRNSKSHSLSNAPTSTGSFCCSDSYNSQQTAGAKKGTFTDDLHKLVDDWAKERIGAASLKPSLNEIRQIQNRQDLESWHQVCDGTSQASNVGWAGSGSQGQGTQQAALPPGIPPSNSFPGTVAPYALPSLCQYSGAGRGAYQTQPAGPTPPQGLAQYLAAGGGGSGGGGGGGAVQTFPVQGSPTAPPRSK</sequence>
<reference evidence="3 4" key="1">
    <citation type="journal article" date="2018" name="Nat. Ecol. Evol.">
        <title>Shark genomes provide insights into elasmobranch evolution and the origin of vertebrates.</title>
        <authorList>
            <person name="Hara Y"/>
            <person name="Yamaguchi K"/>
            <person name="Onimaru K"/>
            <person name="Kadota M"/>
            <person name="Koyanagi M"/>
            <person name="Keeley SD"/>
            <person name="Tatsumi K"/>
            <person name="Tanaka K"/>
            <person name="Motone F"/>
            <person name="Kageyama Y"/>
            <person name="Nozu R"/>
            <person name="Adachi N"/>
            <person name="Nishimura O"/>
            <person name="Nakagawa R"/>
            <person name="Tanegashima C"/>
            <person name="Kiyatake I"/>
            <person name="Matsumoto R"/>
            <person name="Murakumo K"/>
            <person name="Nishida K"/>
            <person name="Terakita A"/>
            <person name="Kuratani S"/>
            <person name="Sato K"/>
            <person name="Hyodo S Kuraku.S."/>
        </authorList>
    </citation>
    <scope>NUCLEOTIDE SEQUENCE [LARGE SCALE GENOMIC DNA]</scope>
</reference>
<evidence type="ECO:0000313" key="3">
    <source>
        <dbReference type="EMBL" id="GCB77755.1"/>
    </source>
</evidence>
<accession>A0A401PX97</accession>
<name>A0A401PX97_SCYTO</name>
<feature type="region of interest" description="Disordered" evidence="1">
    <location>
        <begin position="238"/>
        <end position="495"/>
    </location>
</feature>
<evidence type="ECO:0000259" key="2">
    <source>
        <dbReference type="Pfam" id="PF24889"/>
    </source>
</evidence>
<organism evidence="3 4">
    <name type="scientific">Scyliorhinus torazame</name>
    <name type="common">Cloudy catshark</name>
    <name type="synonym">Catulus torazame</name>
    <dbReference type="NCBI Taxonomy" id="75743"/>
    <lineage>
        <taxon>Eukaryota</taxon>
        <taxon>Metazoa</taxon>
        <taxon>Chordata</taxon>
        <taxon>Craniata</taxon>
        <taxon>Vertebrata</taxon>
        <taxon>Chondrichthyes</taxon>
        <taxon>Elasmobranchii</taxon>
        <taxon>Galeomorphii</taxon>
        <taxon>Galeoidea</taxon>
        <taxon>Carcharhiniformes</taxon>
        <taxon>Scyliorhinidae</taxon>
        <taxon>Scyliorhinus</taxon>
    </lineage>
</organism>
<protein>
    <recommendedName>
        <fullName evidence="2">Serine/threonine-protein kinase WNK CCTL2 domain-containing protein</fullName>
    </recommendedName>
</protein>
<feature type="compositionally biased region" description="Pro residues" evidence="1">
    <location>
        <begin position="387"/>
        <end position="398"/>
    </location>
</feature>
<dbReference type="Gene3D" id="3.10.20.90">
    <property type="entry name" value="Phosphatidylinositol 3-kinase Catalytic Subunit, Chain A, domain 1"/>
    <property type="match status" value="1"/>
</dbReference>
<dbReference type="Proteomes" id="UP000288216">
    <property type="component" value="Unassembled WGS sequence"/>
</dbReference>
<feature type="compositionally biased region" description="Basic and acidic residues" evidence="1">
    <location>
        <begin position="305"/>
        <end position="327"/>
    </location>
</feature>
<feature type="region of interest" description="Disordered" evidence="1">
    <location>
        <begin position="142"/>
        <end position="166"/>
    </location>
</feature>
<dbReference type="EMBL" id="BFAA01011639">
    <property type="protein sequence ID" value="GCB77755.1"/>
    <property type="molecule type" value="Genomic_DNA"/>
</dbReference>
<feature type="compositionally biased region" description="Polar residues" evidence="1">
    <location>
        <begin position="279"/>
        <end position="299"/>
    </location>
</feature>
<dbReference type="OrthoDB" id="4062651at2759"/>
<gene>
    <name evidence="3" type="ORF">scyTo_0017651</name>
</gene>
<dbReference type="OMA" id="AYTSAWI"/>
<dbReference type="AlphaFoldDB" id="A0A401PX97"/>
<evidence type="ECO:0000256" key="1">
    <source>
        <dbReference type="SAM" id="MobiDB-lite"/>
    </source>
</evidence>
<feature type="compositionally biased region" description="Polar residues" evidence="1">
    <location>
        <begin position="441"/>
        <end position="473"/>
    </location>
</feature>
<feature type="non-terminal residue" evidence="3">
    <location>
        <position position="1"/>
    </location>
</feature>
<feature type="compositionally biased region" description="Polar residues" evidence="1">
    <location>
        <begin position="190"/>
        <end position="199"/>
    </location>
</feature>
<dbReference type="STRING" id="75743.A0A401PX97"/>
<evidence type="ECO:0000313" key="4">
    <source>
        <dbReference type="Proteomes" id="UP000288216"/>
    </source>
</evidence>
<keyword evidence="4" id="KW-1185">Reference proteome</keyword>
<feature type="compositionally biased region" description="Basic residues" evidence="1">
    <location>
        <begin position="748"/>
        <end position="761"/>
    </location>
</feature>
<dbReference type="Pfam" id="PF24889">
    <property type="entry name" value="CCTL2_WNK"/>
    <property type="match status" value="1"/>
</dbReference>
<feature type="region of interest" description="Disordered" evidence="1">
    <location>
        <begin position="190"/>
        <end position="218"/>
    </location>
</feature>
<feature type="domain" description="Serine/threonine-protein kinase WNK CCTL2" evidence="2">
    <location>
        <begin position="67"/>
        <end position="114"/>
    </location>
</feature>
<feature type="region of interest" description="Disordered" evidence="1">
    <location>
        <begin position="1"/>
        <end position="60"/>
    </location>
</feature>